<sequence>MIGCLEYLENTNSLVENRLEISVVVGARHGKSTEVGLQKQECFGVWRVESQLIDRERTFFGQVPEISKKQY</sequence>
<dbReference type="InParanoid" id="A0A482WHL7"/>
<dbReference type="Proteomes" id="UP000291343">
    <property type="component" value="Unassembled WGS sequence"/>
</dbReference>
<protein>
    <submittedName>
        <fullName evidence="1">Uncharacterized protein</fullName>
    </submittedName>
</protein>
<dbReference type="EMBL" id="QKKF02035194">
    <property type="protein sequence ID" value="RZF33039.1"/>
    <property type="molecule type" value="Genomic_DNA"/>
</dbReference>
<organism evidence="1 2">
    <name type="scientific">Laodelphax striatellus</name>
    <name type="common">Small brown planthopper</name>
    <name type="synonym">Delphax striatella</name>
    <dbReference type="NCBI Taxonomy" id="195883"/>
    <lineage>
        <taxon>Eukaryota</taxon>
        <taxon>Metazoa</taxon>
        <taxon>Ecdysozoa</taxon>
        <taxon>Arthropoda</taxon>
        <taxon>Hexapoda</taxon>
        <taxon>Insecta</taxon>
        <taxon>Pterygota</taxon>
        <taxon>Neoptera</taxon>
        <taxon>Paraneoptera</taxon>
        <taxon>Hemiptera</taxon>
        <taxon>Auchenorrhyncha</taxon>
        <taxon>Fulgoroidea</taxon>
        <taxon>Delphacidae</taxon>
        <taxon>Criomorphinae</taxon>
        <taxon>Laodelphax</taxon>
    </lineage>
</organism>
<evidence type="ECO:0000313" key="1">
    <source>
        <dbReference type="EMBL" id="RZF33039.1"/>
    </source>
</evidence>
<accession>A0A482WHL7</accession>
<name>A0A482WHL7_LAOST</name>
<evidence type="ECO:0000313" key="2">
    <source>
        <dbReference type="Proteomes" id="UP000291343"/>
    </source>
</evidence>
<proteinExistence type="predicted"/>
<dbReference type="AlphaFoldDB" id="A0A482WHL7"/>
<comment type="caution">
    <text evidence="1">The sequence shown here is derived from an EMBL/GenBank/DDBJ whole genome shotgun (WGS) entry which is preliminary data.</text>
</comment>
<keyword evidence="2" id="KW-1185">Reference proteome</keyword>
<reference evidence="1 2" key="1">
    <citation type="journal article" date="2017" name="Gigascience">
        <title>Genome sequence of the small brown planthopper, Laodelphax striatellus.</title>
        <authorList>
            <person name="Zhu J."/>
            <person name="Jiang F."/>
            <person name="Wang X."/>
            <person name="Yang P."/>
            <person name="Bao Y."/>
            <person name="Zhao W."/>
            <person name="Wang W."/>
            <person name="Lu H."/>
            <person name="Wang Q."/>
            <person name="Cui N."/>
            <person name="Li J."/>
            <person name="Chen X."/>
            <person name="Luo L."/>
            <person name="Yu J."/>
            <person name="Kang L."/>
            <person name="Cui F."/>
        </authorList>
    </citation>
    <scope>NUCLEOTIDE SEQUENCE [LARGE SCALE GENOMIC DNA]</scope>
    <source>
        <strain evidence="1">Lst14</strain>
    </source>
</reference>
<gene>
    <name evidence="1" type="ORF">LSTR_LSTR016582</name>
</gene>